<evidence type="ECO:0000256" key="1">
    <source>
        <dbReference type="SAM" id="MobiDB-lite"/>
    </source>
</evidence>
<organism evidence="2 3">
    <name type="scientific">Streptomyces mirabilis</name>
    <dbReference type="NCBI Taxonomy" id="68239"/>
    <lineage>
        <taxon>Bacteria</taxon>
        <taxon>Bacillati</taxon>
        <taxon>Actinomycetota</taxon>
        <taxon>Actinomycetes</taxon>
        <taxon>Kitasatosporales</taxon>
        <taxon>Streptomycetaceae</taxon>
        <taxon>Streptomyces</taxon>
    </lineage>
</organism>
<feature type="compositionally biased region" description="Basic and acidic residues" evidence="1">
    <location>
        <begin position="77"/>
        <end position="91"/>
    </location>
</feature>
<proteinExistence type="predicted"/>
<accession>A0ABU3UP81</accession>
<name>A0ABU3UP81_9ACTN</name>
<gene>
    <name evidence="2" type="ORF">PU648_25885</name>
</gene>
<reference evidence="2 3" key="1">
    <citation type="submission" date="2023-02" db="EMBL/GenBank/DDBJ databases">
        <authorList>
            <person name="Maleckis M."/>
        </authorList>
    </citation>
    <scope>NUCLEOTIDE SEQUENCE [LARGE SCALE GENOMIC DNA]</scope>
    <source>
        <strain evidence="2 3">P8-A2</strain>
    </source>
</reference>
<protein>
    <submittedName>
        <fullName evidence="2">Uncharacterized protein</fullName>
    </submittedName>
</protein>
<feature type="region of interest" description="Disordered" evidence="1">
    <location>
        <begin position="1"/>
        <end position="22"/>
    </location>
</feature>
<dbReference type="Proteomes" id="UP001257627">
    <property type="component" value="Unassembled WGS sequence"/>
</dbReference>
<dbReference type="EMBL" id="JARAKF010000001">
    <property type="protein sequence ID" value="MDU8995725.1"/>
    <property type="molecule type" value="Genomic_DNA"/>
</dbReference>
<sequence>MIRPEVADFTALGKLPSEDGEPDEALEEVVERAGALLGLIERPVTDEEAHALADCFGNDECFGVAWVLLHLIETAPHAREDQPEAARRWRDGLTSQSHAQATDERPSHP</sequence>
<feature type="region of interest" description="Disordered" evidence="1">
    <location>
        <begin position="77"/>
        <end position="109"/>
    </location>
</feature>
<keyword evidence="3" id="KW-1185">Reference proteome</keyword>
<dbReference type="RefSeq" id="WP_316733531.1">
    <property type="nucleotide sequence ID" value="NZ_JARAKF010000001.1"/>
</dbReference>
<evidence type="ECO:0000313" key="2">
    <source>
        <dbReference type="EMBL" id="MDU8995725.1"/>
    </source>
</evidence>
<evidence type="ECO:0000313" key="3">
    <source>
        <dbReference type="Proteomes" id="UP001257627"/>
    </source>
</evidence>
<comment type="caution">
    <text evidence="2">The sequence shown here is derived from an EMBL/GenBank/DDBJ whole genome shotgun (WGS) entry which is preliminary data.</text>
</comment>